<keyword evidence="2" id="KW-1185">Reference proteome</keyword>
<sequence length="72" mass="8324">AVTRLLLQHCNDGQQLVIWELGNCEELEMKFFGDNTCVEILRLLWTLCTLQPAIDPPVPCLNSMLLLLHFLW</sequence>
<evidence type="ECO:0000313" key="2">
    <source>
        <dbReference type="Proteomes" id="UP000015105"/>
    </source>
</evidence>
<reference evidence="2" key="1">
    <citation type="journal article" date="2014" name="Science">
        <title>Ancient hybridizations among the ancestral genomes of bread wheat.</title>
        <authorList>
            <consortium name="International Wheat Genome Sequencing Consortium,"/>
            <person name="Marcussen T."/>
            <person name="Sandve S.R."/>
            <person name="Heier L."/>
            <person name="Spannagl M."/>
            <person name="Pfeifer M."/>
            <person name="Jakobsen K.S."/>
            <person name="Wulff B.B."/>
            <person name="Steuernagel B."/>
            <person name="Mayer K.F."/>
            <person name="Olsen O.A."/>
        </authorList>
    </citation>
    <scope>NUCLEOTIDE SEQUENCE [LARGE SCALE GENOMIC DNA]</scope>
    <source>
        <strain evidence="2">cv. AL8/78</strain>
    </source>
</reference>
<evidence type="ECO:0000313" key="1">
    <source>
        <dbReference type="EnsemblPlants" id="AET5Gv20933900.4"/>
    </source>
</evidence>
<reference evidence="2" key="2">
    <citation type="journal article" date="2017" name="Nat. Plants">
        <title>The Aegilops tauschii genome reveals multiple impacts of transposons.</title>
        <authorList>
            <person name="Zhao G."/>
            <person name="Zou C."/>
            <person name="Li K."/>
            <person name="Wang K."/>
            <person name="Li T."/>
            <person name="Gao L."/>
            <person name="Zhang X."/>
            <person name="Wang H."/>
            <person name="Yang Z."/>
            <person name="Liu X."/>
            <person name="Jiang W."/>
            <person name="Mao L."/>
            <person name="Kong X."/>
            <person name="Jiao Y."/>
            <person name="Jia J."/>
        </authorList>
    </citation>
    <scope>NUCLEOTIDE SEQUENCE [LARGE SCALE GENOMIC DNA]</scope>
    <source>
        <strain evidence="2">cv. AL8/78</strain>
    </source>
</reference>
<dbReference type="Gramene" id="AET5Gv20933900.4">
    <property type="protein sequence ID" value="AET5Gv20933900.4"/>
    <property type="gene ID" value="AET5Gv20933900"/>
</dbReference>
<protein>
    <submittedName>
        <fullName evidence="1">Uncharacterized protein</fullName>
    </submittedName>
</protein>
<proteinExistence type="predicted"/>
<dbReference type="Proteomes" id="UP000015105">
    <property type="component" value="Chromosome 5D"/>
</dbReference>
<dbReference type="EnsemblPlants" id="AET5Gv20933900.4">
    <property type="protein sequence ID" value="AET5Gv20933900.4"/>
    <property type="gene ID" value="AET5Gv20933900"/>
</dbReference>
<dbReference type="AlphaFoldDB" id="A0A453LWX5"/>
<name>A0A453LWX5_AEGTS</name>
<reference evidence="1" key="4">
    <citation type="submission" date="2019-03" db="UniProtKB">
        <authorList>
            <consortium name="EnsemblPlants"/>
        </authorList>
    </citation>
    <scope>IDENTIFICATION</scope>
</reference>
<accession>A0A453LWX5</accession>
<organism evidence="1 2">
    <name type="scientific">Aegilops tauschii subsp. strangulata</name>
    <name type="common">Goatgrass</name>
    <dbReference type="NCBI Taxonomy" id="200361"/>
    <lineage>
        <taxon>Eukaryota</taxon>
        <taxon>Viridiplantae</taxon>
        <taxon>Streptophyta</taxon>
        <taxon>Embryophyta</taxon>
        <taxon>Tracheophyta</taxon>
        <taxon>Spermatophyta</taxon>
        <taxon>Magnoliopsida</taxon>
        <taxon>Liliopsida</taxon>
        <taxon>Poales</taxon>
        <taxon>Poaceae</taxon>
        <taxon>BOP clade</taxon>
        <taxon>Pooideae</taxon>
        <taxon>Triticodae</taxon>
        <taxon>Triticeae</taxon>
        <taxon>Triticinae</taxon>
        <taxon>Aegilops</taxon>
    </lineage>
</organism>
<reference evidence="1" key="5">
    <citation type="journal article" date="2021" name="G3 (Bethesda)">
        <title>Aegilops tauschii genome assembly Aet v5.0 features greater sequence contiguity and improved annotation.</title>
        <authorList>
            <person name="Wang L."/>
            <person name="Zhu T."/>
            <person name="Rodriguez J.C."/>
            <person name="Deal K.R."/>
            <person name="Dubcovsky J."/>
            <person name="McGuire P.E."/>
            <person name="Lux T."/>
            <person name="Spannagl M."/>
            <person name="Mayer K.F.X."/>
            <person name="Baldrich P."/>
            <person name="Meyers B.C."/>
            <person name="Huo N."/>
            <person name="Gu Y.Q."/>
            <person name="Zhou H."/>
            <person name="Devos K.M."/>
            <person name="Bennetzen J.L."/>
            <person name="Unver T."/>
            <person name="Budak H."/>
            <person name="Gulick P.J."/>
            <person name="Galiba G."/>
            <person name="Kalapos B."/>
            <person name="Nelson D.R."/>
            <person name="Li P."/>
            <person name="You F.M."/>
            <person name="Luo M.C."/>
            <person name="Dvorak J."/>
        </authorList>
    </citation>
    <scope>NUCLEOTIDE SEQUENCE [LARGE SCALE GENOMIC DNA]</scope>
    <source>
        <strain evidence="1">cv. AL8/78</strain>
    </source>
</reference>
<reference evidence="1" key="3">
    <citation type="journal article" date="2017" name="Nature">
        <title>Genome sequence of the progenitor of the wheat D genome Aegilops tauschii.</title>
        <authorList>
            <person name="Luo M.C."/>
            <person name="Gu Y.Q."/>
            <person name="Puiu D."/>
            <person name="Wang H."/>
            <person name="Twardziok S.O."/>
            <person name="Deal K.R."/>
            <person name="Huo N."/>
            <person name="Zhu T."/>
            <person name="Wang L."/>
            <person name="Wang Y."/>
            <person name="McGuire P.E."/>
            <person name="Liu S."/>
            <person name="Long H."/>
            <person name="Ramasamy R.K."/>
            <person name="Rodriguez J.C."/>
            <person name="Van S.L."/>
            <person name="Yuan L."/>
            <person name="Wang Z."/>
            <person name="Xia Z."/>
            <person name="Xiao L."/>
            <person name="Anderson O.D."/>
            <person name="Ouyang S."/>
            <person name="Liang Y."/>
            <person name="Zimin A.V."/>
            <person name="Pertea G."/>
            <person name="Qi P."/>
            <person name="Bennetzen J.L."/>
            <person name="Dai X."/>
            <person name="Dawson M.W."/>
            <person name="Muller H.G."/>
            <person name="Kugler K."/>
            <person name="Rivarola-Duarte L."/>
            <person name="Spannagl M."/>
            <person name="Mayer K.F.X."/>
            <person name="Lu F.H."/>
            <person name="Bevan M.W."/>
            <person name="Leroy P."/>
            <person name="Li P."/>
            <person name="You F.M."/>
            <person name="Sun Q."/>
            <person name="Liu Z."/>
            <person name="Lyons E."/>
            <person name="Wicker T."/>
            <person name="Salzberg S.L."/>
            <person name="Devos K.M."/>
            <person name="Dvorak J."/>
        </authorList>
    </citation>
    <scope>NUCLEOTIDE SEQUENCE [LARGE SCALE GENOMIC DNA]</scope>
    <source>
        <strain evidence="1">cv. AL8/78</strain>
    </source>
</reference>